<organism evidence="3 4">
    <name type="scientific">Miscanthus lutarioriparius</name>
    <dbReference type="NCBI Taxonomy" id="422564"/>
    <lineage>
        <taxon>Eukaryota</taxon>
        <taxon>Viridiplantae</taxon>
        <taxon>Streptophyta</taxon>
        <taxon>Embryophyta</taxon>
        <taxon>Tracheophyta</taxon>
        <taxon>Spermatophyta</taxon>
        <taxon>Magnoliopsida</taxon>
        <taxon>Liliopsida</taxon>
        <taxon>Poales</taxon>
        <taxon>Poaceae</taxon>
        <taxon>PACMAD clade</taxon>
        <taxon>Panicoideae</taxon>
        <taxon>Andropogonodae</taxon>
        <taxon>Andropogoneae</taxon>
        <taxon>Saccharinae</taxon>
        <taxon>Miscanthus</taxon>
    </lineage>
</organism>
<evidence type="ECO:0000313" key="4">
    <source>
        <dbReference type="Proteomes" id="UP000604825"/>
    </source>
</evidence>
<sequence length="205" mass="21180">MAASPRVPPVVVGLLATPAAALACARPETGLRPIPAAVPVHLAGGSCRVPARTAGLRARPAAEPARARPAAAALALASPAAAAPTSKVVGWTARLTGHGGGGGGLQRLAFRQRRRPCRPSRPRRWPRAPSALDGGVSYTPGLPRCRSLRRTARAGCPTADGSSRPQRPAAPLPWLRPCARQLAAAPGGQALTWLPRPRPGRRLRA</sequence>
<evidence type="ECO:0000313" key="3">
    <source>
        <dbReference type="EMBL" id="CAD6224191.1"/>
    </source>
</evidence>
<feature type="region of interest" description="Disordered" evidence="1">
    <location>
        <begin position="153"/>
        <end position="173"/>
    </location>
</feature>
<feature type="signal peptide" evidence="2">
    <location>
        <begin position="1"/>
        <end position="23"/>
    </location>
</feature>
<reference evidence="3" key="1">
    <citation type="submission" date="2020-10" db="EMBL/GenBank/DDBJ databases">
        <authorList>
            <person name="Han B."/>
            <person name="Lu T."/>
            <person name="Zhao Q."/>
            <person name="Huang X."/>
            <person name="Zhao Y."/>
        </authorList>
    </citation>
    <scope>NUCLEOTIDE SEQUENCE</scope>
</reference>
<evidence type="ECO:0000256" key="2">
    <source>
        <dbReference type="SAM" id="SignalP"/>
    </source>
</evidence>
<feature type="region of interest" description="Disordered" evidence="1">
    <location>
        <begin position="186"/>
        <end position="205"/>
    </location>
</feature>
<dbReference type="AlphaFoldDB" id="A0A811NFH7"/>
<proteinExistence type="predicted"/>
<dbReference type="PROSITE" id="PS51257">
    <property type="entry name" value="PROKAR_LIPOPROTEIN"/>
    <property type="match status" value="1"/>
</dbReference>
<protein>
    <submittedName>
        <fullName evidence="3">Uncharacterized protein</fullName>
    </submittedName>
</protein>
<gene>
    <name evidence="3" type="ORF">NCGR_LOCUS16500</name>
</gene>
<feature type="compositionally biased region" description="Basic residues" evidence="1">
    <location>
        <begin position="113"/>
        <end position="126"/>
    </location>
</feature>
<feature type="region of interest" description="Disordered" evidence="1">
    <location>
        <begin position="113"/>
        <end position="138"/>
    </location>
</feature>
<evidence type="ECO:0000256" key="1">
    <source>
        <dbReference type="SAM" id="MobiDB-lite"/>
    </source>
</evidence>
<keyword evidence="4" id="KW-1185">Reference proteome</keyword>
<keyword evidence="2" id="KW-0732">Signal</keyword>
<feature type="chain" id="PRO_5032781130" evidence="2">
    <location>
        <begin position="24"/>
        <end position="205"/>
    </location>
</feature>
<comment type="caution">
    <text evidence="3">The sequence shown here is derived from an EMBL/GenBank/DDBJ whole genome shotgun (WGS) entry which is preliminary data.</text>
</comment>
<dbReference type="Proteomes" id="UP000604825">
    <property type="component" value="Unassembled WGS sequence"/>
</dbReference>
<dbReference type="EMBL" id="CAJGYO010000004">
    <property type="protein sequence ID" value="CAD6224191.1"/>
    <property type="molecule type" value="Genomic_DNA"/>
</dbReference>
<accession>A0A811NFH7</accession>
<name>A0A811NFH7_9POAL</name>